<dbReference type="GO" id="GO:0006203">
    <property type="term" value="P:dGTP catabolic process"/>
    <property type="evidence" value="ECO:0007669"/>
    <property type="project" value="TreeGrafter"/>
</dbReference>
<evidence type="ECO:0000313" key="4">
    <source>
        <dbReference type="Proteomes" id="UP000190140"/>
    </source>
</evidence>
<dbReference type="GO" id="GO:0046081">
    <property type="term" value="P:dUTP catabolic process"/>
    <property type="evidence" value="ECO:0007669"/>
    <property type="project" value="TreeGrafter"/>
</dbReference>
<name>A0A1V4I540_9FIRM</name>
<dbReference type="SUPFAM" id="SSF53790">
    <property type="entry name" value="Tetrapyrrole methylase"/>
    <property type="match status" value="1"/>
</dbReference>
<accession>A0A1V4I540</accession>
<dbReference type="Gene3D" id="3.40.1010.10">
    <property type="entry name" value="Cobalt-precorrin-4 Transmethylase, Domain 1"/>
    <property type="match status" value="1"/>
</dbReference>
<dbReference type="InterPro" id="IPR011551">
    <property type="entry name" value="NTP_PyrPHydrolase_MazG"/>
</dbReference>
<dbReference type="InterPro" id="IPR048011">
    <property type="entry name" value="NTP-PPase_MazG-like_C"/>
</dbReference>
<dbReference type="InterPro" id="IPR048015">
    <property type="entry name" value="NTP-PPase_MazG-like_N"/>
</dbReference>
<dbReference type="InterPro" id="IPR014777">
    <property type="entry name" value="4pyrrole_Mease_sub1"/>
</dbReference>
<dbReference type="NCBIfam" id="NF007113">
    <property type="entry name" value="PRK09562.1"/>
    <property type="match status" value="1"/>
</dbReference>
<comment type="caution">
    <text evidence="3">The sequence shown here is derived from an EMBL/GenBank/DDBJ whole genome shotgun (WGS) entry which is preliminary data.</text>
</comment>
<gene>
    <name evidence="3" type="primary">mazG</name>
    <name evidence="3" type="ORF">CLOTH_17510</name>
</gene>
<dbReference type="OrthoDB" id="9808939at2"/>
<dbReference type="InterPro" id="IPR004518">
    <property type="entry name" value="MazG-like_dom"/>
</dbReference>
<keyword evidence="3" id="KW-0378">Hydrolase</keyword>
<reference evidence="3 4" key="1">
    <citation type="submission" date="2017-03" db="EMBL/GenBank/DDBJ databases">
        <title>Genome sequence of Clostridium thermoalcaliphilum DSM 7309.</title>
        <authorList>
            <person name="Poehlein A."/>
            <person name="Daniel R."/>
        </authorList>
    </citation>
    <scope>NUCLEOTIDE SEQUENCE [LARGE SCALE GENOMIC DNA]</scope>
    <source>
        <strain evidence="3 4">DSM 7309</strain>
    </source>
</reference>
<sequence length="484" mass="56055">MGSITIVGLGPGDFDLISSGALRLLKNSKNIYLRTEKHPIVKDLTKEGINYTGLDYFYEKESNFESVYENISKFIIEKSKKEDIVYAVPGHPRVAEQTVDIIENIAIKENIKINIIPSMSFVDAMFNTLGVDPVHGFKLTDALNIESEKIDTNSNLVITQVYDKFTASNLKVKLMDYYNDDTDIYVVRGAGIKDLETVQKLKLYEMDIEGNFDYLTSVYIPKADEKKFKDVYDLEDIMEKLRSENGCSWDKKQTHESLKTYIIEEAYELVEAIEKEDIDELIEELGDILLQVVFHCQIGKEEGYFDLNEVAHGICNKLIYRHPHVFEGKKIQGDYNKQWEELKKKEKGESTITESLTRIPKHLPALMKSNKIQSKAAMVGFDWDNIEDVYKKIQEEFKEVIDAQRNLNIQYIEEEIGDLLFAVVNLARFLNVNPENALNKTNQKFIDRFKFIEESAKNMNKKLEDMTLEEMDELWNKAKNFRKS</sequence>
<dbReference type="PIRSF" id="PIRSF002845">
    <property type="entry name" value="Ttrprl_mtas_MazG"/>
    <property type="match status" value="1"/>
</dbReference>
<dbReference type="EC" id="3.6.1.19" evidence="3"/>
<feature type="domain" description="NTP pyrophosphohydrolase MazG-like" evidence="2">
    <location>
        <begin position="253"/>
        <end position="326"/>
    </location>
</feature>
<evidence type="ECO:0000313" key="3">
    <source>
        <dbReference type="EMBL" id="OPJ55086.1"/>
    </source>
</evidence>
<dbReference type="Gene3D" id="1.10.287.1080">
    <property type="entry name" value="MazG-like"/>
    <property type="match status" value="2"/>
</dbReference>
<organism evidence="3 4">
    <name type="scientific">Alkalithermobacter paradoxus</name>
    <dbReference type="NCBI Taxonomy" id="29349"/>
    <lineage>
        <taxon>Bacteria</taxon>
        <taxon>Bacillati</taxon>
        <taxon>Bacillota</taxon>
        <taxon>Clostridia</taxon>
        <taxon>Peptostreptococcales</taxon>
        <taxon>Tepidibacteraceae</taxon>
        <taxon>Alkalithermobacter</taxon>
    </lineage>
</organism>
<dbReference type="GO" id="GO:0046076">
    <property type="term" value="P:dTTP catabolic process"/>
    <property type="evidence" value="ECO:0007669"/>
    <property type="project" value="TreeGrafter"/>
</dbReference>
<dbReference type="GO" id="GO:0008168">
    <property type="term" value="F:methyltransferase activity"/>
    <property type="evidence" value="ECO:0007669"/>
    <property type="project" value="InterPro"/>
</dbReference>
<dbReference type="PANTHER" id="PTHR30522">
    <property type="entry name" value="NUCLEOSIDE TRIPHOSPHATE PYROPHOSPHOHYDROLASE"/>
    <property type="match status" value="1"/>
</dbReference>
<dbReference type="InterPro" id="IPR024180">
    <property type="entry name" value="Tetrapyrrole_Mease/MazG_pred"/>
</dbReference>
<dbReference type="InterPro" id="IPR035996">
    <property type="entry name" value="4pyrrol_Methylase_sf"/>
</dbReference>
<evidence type="ECO:0000259" key="2">
    <source>
        <dbReference type="Pfam" id="PF03819"/>
    </source>
</evidence>
<dbReference type="GO" id="GO:0006950">
    <property type="term" value="P:response to stress"/>
    <property type="evidence" value="ECO:0007669"/>
    <property type="project" value="UniProtKB-ARBA"/>
</dbReference>
<dbReference type="EC" id="3.6.1.1" evidence="3"/>
<feature type="domain" description="NTP pyrophosphohydrolase MazG-like" evidence="2">
    <location>
        <begin position="389"/>
        <end position="448"/>
    </location>
</feature>
<dbReference type="SUPFAM" id="SSF101386">
    <property type="entry name" value="all-alpha NTP pyrophosphatases"/>
    <property type="match status" value="2"/>
</dbReference>
<dbReference type="GO" id="GO:0047429">
    <property type="term" value="F:nucleoside triphosphate diphosphatase activity"/>
    <property type="evidence" value="ECO:0007669"/>
    <property type="project" value="InterPro"/>
</dbReference>
<proteinExistence type="predicted"/>
<dbReference type="InterPro" id="IPR035013">
    <property type="entry name" value="YabN_N"/>
</dbReference>
<dbReference type="STRING" id="29349.CLOTH_17510"/>
<dbReference type="GO" id="GO:0046052">
    <property type="term" value="P:UTP catabolic process"/>
    <property type="evidence" value="ECO:0007669"/>
    <property type="project" value="TreeGrafter"/>
</dbReference>
<evidence type="ECO:0000259" key="1">
    <source>
        <dbReference type="Pfam" id="PF00590"/>
    </source>
</evidence>
<dbReference type="CDD" id="cd11529">
    <property type="entry name" value="NTP-PPase_MazG_Cterm"/>
    <property type="match status" value="1"/>
</dbReference>
<protein>
    <submittedName>
        <fullName evidence="3">Nucleoside triphosphate pyrophosphohydrolase/pyrophosphatase MazG</fullName>
        <ecNumber evidence="3">3.6.1.1</ecNumber>
        <ecNumber evidence="3">3.6.1.19</ecNumber>
    </submittedName>
</protein>
<dbReference type="Pfam" id="PF03819">
    <property type="entry name" value="MazG"/>
    <property type="match status" value="2"/>
</dbReference>
<dbReference type="PANTHER" id="PTHR30522:SF0">
    <property type="entry name" value="NUCLEOSIDE TRIPHOSPHATE PYROPHOSPHOHYDROLASE"/>
    <property type="match status" value="1"/>
</dbReference>
<dbReference type="CDD" id="cd11723">
    <property type="entry name" value="YabN_N_like"/>
    <property type="match status" value="1"/>
</dbReference>
<dbReference type="AlphaFoldDB" id="A0A1V4I540"/>
<dbReference type="CDD" id="cd11528">
    <property type="entry name" value="NTP-PPase_MazG_Nterm"/>
    <property type="match status" value="1"/>
</dbReference>
<keyword evidence="4" id="KW-1185">Reference proteome</keyword>
<dbReference type="GO" id="GO:0046047">
    <property type="term" value="P:TTP catabolic process"/>
    <property type="evidence" value="ECO:0007669"/>
    <property type="project" value="TreeGrafter"/>
</dbReference>
<dbReference type="NCBIfam" id="TIGR00444">
    <property type="entry name" value="mazG"/>
    <property type="match status" value="1"/>
</dbReference>
<dbReference type="GO" id="GO:0046061">
    <property type="term" value="P:dATP catabolic process"/>
    <property type="evidence" value="ECO:0007669"/>
    <property type="project" value="TreeGrafter"/>
</dbReference>
<dbReference type="EMBL" id="MZGW01000008">
    <property type="protein sequence ID" value="OPJ55086.1"/>
    <property type="molecule type" value="Genomic_DNA"/>
</dbReference>
<dbReference type="FunFam" id="1.10.287.1080:FF:000003">
    <property type="entry name" value="Nucleoside triphosphate pyrophosphohydrolase"/>
    <property type="match status" value="1"/>
</dbReference>
<dbReference type="FunFam" id="1.10.287.1080:FF:000001">
    <property type="entry name" value="Nucleoside triphosphate pyrophosphohydrolase"/>
    <property type="match status" value="1"/>
</dbReference>
<dbReference type="Pfam" id="PF00590">
    <property type="entry name" value="TP_methylase"/>
    <property type="match status" value="1"/>
</dbReference>
<dbReference type="Proteomes" id="UP000190140">
    <property type="component" value="Unassembled WGS sequence"/>
</dbReference>
<dbReference type="GO" id="GO:0004427">
    <property type="term" value="F:inorganic diphosphate phosphatase activity"/>
    <property type="evidence" value="ECO:0007669"/>
    <property type="project" value="UniProtKB-EC"/>
</dbReference>
<feature type="domain" description="Tetrapyrrole methylase" evidence="1">
    <location>
        <begin position="4"/>
        <end position="206"/>
    </location>
</feature>
<dbReference type="InterPro" id="IPR000878">
    <property type="entry name" value="4pyrrol_Mease"/>
</dbReference>